<dbReference type="EMBL" id="HG938353">
    <property type="protein sequence ID" value="CDN48329.1"/>
    <property type="molecule type" value="Genomic_DNA"/>
</dbReference>
<dbReference type="eggNOG" id="ENOG50330WE">
    <property type="taxonomic scope" value="Bacteria"/>
</dbReference>
<organism evidence="1 2">
    <name type="scientific">Neorhizobium galegae bv. orientalis str. HAMBI 540</name>
    <dbReference type="NCBI Taxonomy" id="1028800"/>
    <lineage>
        <taxon>Bacteria</taxon>
        <taxon>Pseudomonadati</taxon>
        <taxon>Pseudomonadota</taxon>
        <taxon>Alphaproteobacteria</taxon>
        <taxon>Hyphomicrobiales</taxon>
        <taxon>Rhizobiaceae</taxon>
        <taxon>Rhizobium/Agrobacterium group</taxon>
        <taxon>Neorhizobium</taxon>
    </lineage>
</organism>
<protein>
    <submittedName>
        <fullName evidence="1">Uncharacterized protein</fullName>
    </submittedName>
</protein>
<accession>A0A068SR55</accession>
<gene>
    <name evidence="1" type="ORF">RG540_CH21610</name>
</gene>
<sequence length="128" mass="14773">MLADLRQTLPAEPEMIGDCASAQCVWRRHSLHMQQTHTTNERTPLTVRCSNRYIHIIERAPNKARIKRIASMANSFFRNAFNRMVEARERQVARYVNGALLGLDDETLKGLGTSREELRRKGAQNYVF</sequence>
<keyword evidence="2" id="KW-1185">Reference proteome</keyword>
<reference evidence="2" key="1">
    <citation type="journal article" date="2014" name="BMC Genomics">
        <title>Genome sequencing of two Neorhizobium galegae strains reveals a noeT gene responsible for the unusual acetylation of the nodulation factors.</title>
        <authorList>
            <person name="Osterman J."/>
            <person name="Marsh J."/>
            <person name="Laine P.K."/>
            <person name="Zeng Z."/>
            <person name="Alatalo E."/>
            <person name="Sullivan J.T."/>
            <person name="Young J.P."/>
            <person name="Thomas-Oates J."/>
            <person name="Paulin L."/>
            <person name="Lindstrom K."/>
        </authorList>
    </citation>
    <scope>NUCLEOTIDE SEQUENCE [LARGE SCALE GENOMIC DNA]</scope>
    <source>
        <strain evidence="2">HAMBI 540</strain>
    </source>
</reference>
<evidence type="ECO:0000313" key="2">
    <source>
        <dbReference type="Proteomes" id="UP000028181"/>
    </source>
</evidence>
<dbReference type="HOGENOM" id="CLU_1957247_0_0_5"/>
<evidence type="ECO:0000313" key="1">
    <source>
        <dbReference type="EMBL" id="CDN48329.1"/>
    </source>
</evidence>
<dbReference type="PATRIC" id="fig|1028800.3.peg.2187"/>
<dbReference type="AlphaFoldDB" id="A0A068SR55"/>
<proteinExistence type="predicted"/>
<name>A0A068SR55_NEOGA</name>
<dbReference type="Proteomes" id="UP000028181">
    <property type="component" value="Chromosome I"/>
</dbReference>
<dbReference type="KEGG" id="ngg:RG540_CH21610"/>